<dbReference type="AlphaFoldDB" id="A0A1H7NSW7"/>
<name>A0A1H7NSW7_9HYPH</name>
<organism evidence="1 2">
    <name type="scientific">Bosea lupini</name>
    <dbReference type="NCBI Taxonomy" id="1036779"/>
    <lineage>
        <taxon>Bacteria</taxon>
        <taxon>Pseudomonadati</taxon>
        <taxon>Pseudomonadota</taxon>
        <taxon>Alphaproteobacteria</taxon>
        <taxon>Hyphomicrobiales</taxon>
        <taxon>Boseaceae</taxon>
        <taxon>Bosea</taxon>
    </lineage>
</organism>
<dbReference type="Pfam" id="PF13561">
    <property type="entry name" value="adh_short_C2"/>
    <property type="match status" value="1"/>
</dbReference>
<dbReference type="InterPro" id="IPR002347">
    <property type="entry name" value="SDR_fam"/>
</dbReference>
<dbReference type="Gene3D" id="3.40.50.720">
    <property type="entry name" value="NAD(P)-binding Rossmann-like Domain"/>
    <property type="match status" value="1"/>
</dbReference>
<reference evidence="2" key="1">
    <citation type="submission" date="2016-10" db="EMBL/GenBank/DDBJ databases">
        <authorList>
            <person name="Varghese N."/>
            <person name="Submissions S."/>
        </authorList>
    </citation>
    <scope>NUCLEOTIDE SEQUENCE [LARGE SCALE GENOMIC DNA]</scope>
    <source>
        <strain evidence="2">LMG 26383,CCUG 61248,R- 45681</strain>
    </source>
</reference>
<dbReference type="OrthoDB" id="7568484at2"/>
<evidence type="ECO:0000313" key="1">
    <source>
        <dbReference type="EMBL" id="SEL26095.1"/>
    </source>
</evidence>
<dbReference type="Proteomes" id="UP000199664">
    <property type="component" value="Unassembled WGS sequence"/>
</dbReference>
<dbReference type="SUPFAM" id="SSF51735">
    <property type="entry name" value="NAD(P)-binding Rossmann-fold domains"/>
    <property type="match status" value="1"/>
</dbReference>
<proteinExistence type="predicted"/>
<dbReference type="InterPro" id="IPR036291">
    <property type="entry name" value="NAD(P)-bd_dom_sf"/>
</dbReference>
<evidence type="ECO:0000313" key="2">
    <source>
        <dbReference type="Proteomes" id="UP000199664"/>
    </source>
</evidence>
<gene>
    <name evidence="1" type="ORF">SAMN04515666_103238</name>
</gene>
<dbReference type="STRING" id="1036779.SAMN04515666_103238"/>
<keyword evidence="2" id="KW-1185">Reference proteome</keyword>
<accession>A0A1H7NSW7</accession>
<dbReference type="EMBL" id="FOAN01000003">
    <property type="protein sequence ID" value="SEL26095.1"/>
    <property type="molecule type" value="Genomic_DNA"/>
</dbReference>
<protein>
    <submittedName>
        <fullName evidence="1">Uncharacterized protein</fullName>
    </submittedName>
</protein>
<sequence>MQRVIAARAAKENRPADEIVRANYTDKAAMKRWVEPEEVARAAPFLASESSSITSERIKVDAGRM</sequence>
<dbReference type="RefSeq" id="WP_143079688.1">
    <property type="nucleotide sequence ID" value="NZ_FOAN01000003.1"/>
</dbReference>